<feature type="region of interest" description="Disordered" evidence="7">
    <location>
        <begin position="616"/>
        <end position="635"/>
    </location>
</feature>
<name>A0A9W8KY54_9FUNG</name>
<dbReference type="AlphaFoldDB" id="A0A9W8KY54"/>
<dbReference type="PANTHER" id="PTHR10972">
    <property type="entry name" value="OXYSTEROL-BINDING PROTEIN-RELATED"/>
    <property type="match status" value="1"/>
</dbReference>
<dbReference type="GO" id="GO:0005886">
    <property type="term" value="C:plasma membrane"/>
    <property type="evidence" value="ECO:0007669"/>
    <property type="project" value="TreeGrafter"/>
</dbReference>
<evidence type="ECO:0000256" key="7">
    <source>
        <dbReference type="SAM" id="MobiDB-lite"/>
    </source>
</evidence>
<keyword evidence="3" id="KW-0597">Phosphoprotein</keyword>
<evidence type="ECO:0000256" key="2">
    <source>
        <dbReference type="ARBA" id="ARBA00022448"/>
    </source>
</evidence>
<keyword evidence="5" id="KW-0446">Lipid-binding</keyword>
<evidence type="ECO:0000259" key="8">
    <source>
        <dbReference type="PROSITE" id="PS50003"/>
    </source>
</evidence>
<dbReference type="SMART" id="SM00248">
    <property type="entry name" value="ANK"/>
    <property type="match status" value="3"/>
</dbReference>
<dbReference type="Pfam" id="PF00169">
    <property type="entry name" value="PH"/>
    <property type="match status" value="1"/>
</dbReference>
<dbReference type="SUPFAM" id="SSF50729">
    <property type="entry name" value="PH domain-like"/>
    <property type="match status" value="1"/>
</dbReference>
<dbReference type="GO" id="GO:0030011">
    <property type="term" value="P:maintenance of cell polarity"/>
    <property type="evidence" value="ECO:0007669"/>
    <property type="project" value="TreeGrafter"/>
</dbReference>
<feature type="compositionally biased region" description="Polar residues" evidence="7">
    <location>
        <begin position="438"/>
        <end position="473"/>
    </location>
</feature>
<dbReference type="InterPro" id="IPR011993">
    <property type="entry name" value="PH-like_dom_sf"/>
</dbReference>
<protein>
    <recommendedName>
        <fullName evidence="8">PH domain-containing protein</fullName>
    </recommendedName>
</protein>
<feature type="domain" description="PH" evidence="8">
    <location>
        <begin position="255"/>
        <end position="349"/>
    </location>
</feature>
<keyword evidence="2" id="KW-0813">Transport</keyword>
<dbReference type="InterPro" id="IPR000648">
    <property type="entry name" value="Oxysterol-bd"/>
</dbReference>
<gene>
    <name evidence="9" type="ORF">GGI25_003427</name>
</gene>
<dbReference type="InterPro" id="IPR002110">
    <property type="entry name" value="Ankyrin_rpt"/>
</dbReference>
<feature type="repeat" description="ANK" evidence="6">
    <location>
        <begin position="90"/>
        <end position="122"/>
    </location>
</feature>
<dbReference type="GO" id="GO:0097038">
    <property type="term" value="C:perinuclear endoplasmic reticulum"/>
    <property type="evidence" value="ECO:0007669"/>
    <property type="project" value="TreeGrafter"/>
</dbReference>
<feature type="region of interest" description="Disordered" evidence="7">
    <location>
        <begin position="656"/>
        <end position="695"/>
    </location>
</feature>
<dbReference type="Gene3D" id="2.30.29.30">
    <property type="entry name" value="Pleckstrin-homology domain (PH domain)/Phosphotyrosine-binding domain (PTB)"/>
    <property type="match status" value="1"/>
</dbReference>
<dbReference type="GO" id="GO:0032934">
    <property type="term" value="F:sterol binding"/>
    <property type="evidence" value="ECO:0007669"/>
    <property type="project" value="TreeGrafter"/>
</dbReference>
<feature type="region of interest" description="Disordered" evidence="7">
    <location>
        <begin position="1223"/>
        <end position="1262"/>
    </location>
</feature>
<dbReference type="EMBL" id="JANBTW010000037">
    <property type="protein sequence ID" value="KAJ2676782.1"/>
    <property type="molecule type" value="Genomic_DNA"/>
</dbReference>
<evidence type="ECO:0000256" key="4">
    <source>
        <dbReference type="ARBA" id="ARBA00023055"/>
    </source>
</evidence>
<feature type="compositionally biased region" description="Polar residues" evidence="7">
    <location>
        <begin position="482"/>
        <end position="497"/>
    </location>
</feature>
<feature type="compositionally biased region" description="Acidic residues" evidence="7">
    <location>
        <begin position="684"/>
        <end position="695"/>
    </location>
</feature>
<dbReference type="PROSITE" id="PS50003">
    <property type="entry name" value="PH_DOMAIN"/>
    <property type="match status" value="1"/>
</dbReference>
<keyword evidence="4" id="KW-0445">Lipid transport</keyword>
<evidence type="ECO:0000256" key="6">
    <source>
        <dbReference type="PROSITE-ProRule" id="PRU00023"/>
    </source>
</evidence>
<dbReference type="SUPFAM" id="SSF144000">
    <property type="entry name" value="Oxysterol-binding protein-like"/>
    <property type="match status" value="1"/>
</dbReference>
<dbReference type="GO" id="GO:0006897">
    <property type="term" value="P:endocytosis"/>
    <property type="evidence" value="ECO:0007669"/>
    <property type="project" value="TreeGrafter"/>
</dbReference>
<dbReference type="Gene3D" id="2.40.160.120">
    <property type="match status" value="1"/>
</dbReference>
<dbReference type="PROSITE" id="PS50297">
    <property type="entry name" value="ANK_REP_REGION"/>
    <property type="match status" value="1"/>
</dbReference>
<dbReference type="PANTHER" id="PTHR10972:SF205">
    <property type="entry name" value="OXYSTEROL-BINDING PROTEIN 1"/>
    <property type="match status" value="1"/>
</dbReference>
<feature type="compositionally biased region" description="Polar residues" evidence="7">
    <location>
        <begin position="381"/>
        <end position="404"/>
    </location>
</feature>
<proteinExistence type="inferred from homology"/>
<feature type="compositionally biased region" description="Polar residues" evidence="7">
    <location>
        <begin position="1241"/>
        <end position="1254"/>
    </location>
</feature>
<keyword evidence="6" id="KW-0040">ANK repeat</keyword>
<organism evidence="9 10">
    <name type="scientific">Coemansia spiralis</name>
    <dbReference type="NCBI Taxonomy" id="417178"/>
    <lineage>
        <taxon>Eukaryota</taxon>
        <taxon>Fungi</taxon>
        <taxon>Fungi incertae sedis</taxon>
        <taxon>Zoopagomycota</taxon>
        <taxon>Kickxellomycotina</taxon>
        <taxon>Kickxellomycetes</taxon>
        <taxon>Kickxellales</taxon>
        <taxon>Kickxellaceae</taxon>
        <taxon>Coemansia</taxon>
    </lineage>
</organism>
<feature type="region of interest" description="Disordered" evidence="7">
    <location>
        <begin position="354"/>
        <end position="497"/>
    </location>
</feature>
<dbReference type="Pfam" id="PF12796">
    <property type="entry name" value="Ank_2"/>
    <property type="match status" value="1"/>
</dbReference>
<reference evidence="9" key="1">
    <citation type="submission" date="2022-07" db="EMBL/GenBank/DDBJ databases">
        <title>Phylogenomic reconstructions and comparative analyses of Kickxellomycotina fungi.</title>
        <authorList>
            <person name="Reynolds N.K."/>
            <person name="Stajich J.E."/>
            <person name="Barry K."/>
            <person name="Grigoriev I.V."/>
            <person name="Crous P."/>
            <person name="Smith M.E."/>
        </authorList>
    </citation>
    <scope>NUCLEOTIDE SEQUENCE</scope>
    <source>
        <strain evidence="9">NRRL 3115</strain>
    </source>
</reference>
<dbReference type="Pfam" id="PF01237">
    <property type="entry name" value="Oxysterol_BP"/>
    <property type="match status" value="1"/>
</dbReference>
<evidence type="ECO:0000256" key="1">
    <source>
        <dbReference type="ARBA" id="ARBA00008842"/>
    </source>
</evidence>
<feature type="region of interest" description="Disordered" evidence="7">
    <location>
        <begin position="1157"/>
        <end position="1186"/>
    </location>
</feature>
<dbReference type="SMART" id="SM00233">
    <property type="entry name" value="PH"/>
    <property type="match status" value="1"/>
</dbReference>
<accession>A0A9W8KY54</accession>
<evidence type="ECO:0000256" key="5">
    <source>
        <dbReference type="ARBA" id="ARBA00023121"/>
    </source>
</evidence>
<evidence type="ECO:0000256" key="3">
    <source>
        <dbReference type="ARBA" id="ARBA00022553"/>
    </source>
</evidence>
<dbReference type="InterPro" id="IPR001849">
    <property type="entry name" value="PH_domain"/>
</dbReference>
<dbReference type="OrthoDB" id="1854502at2759"/>
<dbReference type="GO" id="GO:0005829">
    <property type="term" value="C:cytosol"/>
    <property type="evidence" value="ECO:0007669"/>
    <property type="project" value="TreeGrafter"/>
</dbReference>
<sequence length="1262" mass="138798">MAAAEAVQYLDALEIFTKGDIDRVRSIIPAWMAEYQSQSNQKTSPDGNKEKLISSCTPLHFAVQCPRKDVIAAILEFDNPQIPINAPDAQGMTALHLAAKASRKDVVKMLLRSGADDMLLDFQDHDPLAYAVEPDVAAIIQDHRSQLIYDTTLRLFGFVRAGDASAVDTFLLNPSEASRINLAARDSDTGGTILHLAVEHDMVALAKWAITEGVDVFARDSKSNMAEKYAASHQMKELLSQAPMGNARTTLSGKPPKFSGELSKWTNYAGGWKSRWFELEDGVLSYYKNKADADSSCRGAINLRIAKIMLAKEKTQFEVHGKGSIKYRLKAPDSAVAKQWVHLLNVSKQWALENHKKQQQQDEDGADASLGTKPQKADNPDGSSLVSAVPVSDNSQGRPRTSSLLRGKAPDSVSVKSVPHQHQALTPQYNPSHGRGASASSLTANSIVVPSSDGQAQQANHSPNSGLVITGNTEGTGGAGHQSGSSDNNASPAASIMSNESDDELYITRDAFFAALSDLRAQLFIQDRLLDGLNKSRNSKDNHAIDAEELTKYLDIASQTTIQSKALITNLDKGYRDTLIRWQTRLRKEQERIDMLADSLRTAVVSSQNLAESMRQQMKRSRPTVADISNTARDTPPALAAASTCASANGMVSGMQDLSLGNKPQQLTGDEIDGGTAAGRFAEDDSDADMEDDESDFADATDEFFDAVTNVVSINNSGVQSSAASARRARSTTGETPGAAENEQLESGASKETSPAAKSAEPEEAQAATKDLTALSGYSVPVHVRTGLPEIKKGGPSLNLWSVIKGAIGKDLSKISVPVFFNEPTSFLQRFTEDMEYCDLLEIATLMPRSEDRTLFVAGFAMSNYASTFGRIAKPFNPLLGETYEYVRRDKKYRALSEQVEHHPPISACWVEGKNYLYHADTNIKSKFNGGSLTVVPTGVCHVELKLPLAFLERDEERNAGKPIQDPKINKEEGYFTEHYTWNKLTTNVNGIMYANFWIEHVGDLDVKNHRTGDFTKITFVQSNWMGKNKFKVTGEARDRRDNVVYDIGGDWTSKLVAKPVNSASGQPSASQEAEYIARPANMDDTANAGDAVKYAASNTIEAPQKPFVLWKVNERQMEKNTYHLTTFAMSLNDRPPELEPFLCPTDSRFRPDQRAMETGEYDQADQEKSRLENKQRATRRRREQGELEQWKPRWFSKAYDDDSGEWYWRFTGEYWIEREDAADKVKSGDSGTSAADDGNKANSGGKHTTSIGAWTNVEDIF</sequence>
<dbReference type="Gene3D" id="3.30.70.3490">
    <property type="match status" value="1"/>
</dbReference>
<evidence type="ECO:0000313" key="9">
    <source>
        <dbReference type="EMBL" id="KAJ2676782.1"/>
    </source>
</evidence>
<dbReference type="GO" id="GO:0005635">
    <property type="term" value="C:nuclear envelope"/>
    <property type="evidence" value="ECO:0007669"/>
    <property type="project" value="TreeGrafter"/>
</dbReference>
<dbReference type="PROSITE" id="PS50088">
    <property type="entry name" value="ANK_REPEAT"/>
    <property type="match status" value="2"/>
</dbReference>
<dbReference type="SUPFAM" id="SSF48403">
    <property type="entry name" value="Ankyrin repeat"/>
    <property type="match status" value="1"/>
</dbReference>
<dbReference type="InterPro" id="IPR037239">
    <property type="entry name" value="OSBP_sf"/>
</dbReference>
<dbReference type="GO" id="GO:0006869">
    <property type="term" value="P:lipid transport"/>
    <property type="evidence" value="ECO:0007669"/>
    <property type="project" value="UniProtKB-KW"/>
</dbReference>
<dbReference type="GO" id="GO:0034727">
    <property type="term" value="P:piecemeal microautophagy of the nucleus"/>
    <property type="evidence" value="ECO:0007669"/>
    <property type="project" value="TreeGrafter"/>
</dbReference>
<comment type="caution">
    <text evidence="9">The sequence shown here is derived from an EMBL/GenBank/DDBJ whole genome shotgun (WGS) entry which is preliminary data.</text>
</comment>
<evidence type="ECO:0000313" key="10">
    <source>
        <dbReference type="Proteomes" id="UP001151518"/>
    </source>
</evidence>
<dbReference type="InterPro" id="IPR036770">
    <property type="entry name" value="Ankyrin_rpt-contain_sf"/>
</dbReference>
<dbReference type="GO" id="GO:0006887">
    <property type="term" value="P:exocytosis"/>
    <property type="evidence" value="ECO:0007669"/>
    <property type="project" value="TreeGrafter"/>
</dbReference>
<dbReference type="Proteomes" id="UP001151518">
    <property type="component" value="Unassembled WGS sequence"/>
</dbReference>
<feature type="repeat" description="ANK" evidence="6">
    <location>
        <begin position="189"/>
        <end position="221"/>
    </location>
</feature>
<feature type="region of interest" description="Disordered" evidence="7">
    <location>
        <begin position="717"/>
        <end position="772"/>
    </location>
</feature>
<feature type="compositionally biased region" description="Basic and acidic residues" evidence="7">
    <location>
        <begin position="1166"/>
        <end position="1176"/>
    </location>
</feature>
<dbReference type="Gene3D" id="1.25.40.20">
    <property type="entry name" value="Ankyrin repeat-containing domain"/>
    <property type="match status" value="2"/>
</dbReference>
<comment type="similarity">
    <text evidence="1">Belongs to the OSBP family.</text>
</comment>